<evidence type="ECO:0000313" key="7">
    <source>
        <dbReference type="Proteomes" id="UP000325780"/>
    </source>
</evidence>
<evidence type="ECO:0000256" key="5">
    <source>
        <dbReference type="SAM" id="Phobius"/>
    </source>
</evidence>
<keyword evidence="7" id="KW-1185">Reference proteome</keyword>
<keyword evidence="2 5" id="KW-0812">Transmembrane</keyword>
<evidence type="ECO:0000256" key="2">
    <source>
        <dbReference type="ARBA" id="ARBA00022692"/>
    </source>
</evidence>
<feature type="transmembrane region" description="Helical" evidence="5">
    <location>
        <begin position="6"/>
        <end position="28"/>
    </location>
</feature>
<dbReference type="Pfam" id="PF01124">
    <property type="entry name" value="MAPEG"/>
    <property type="match status" value="1"/>
</dbReference>
<accession>A0A5N6TH19</accession>
<feature type="transmembrane region" description="Helical" evidence="5">
    <location>
        <begin position="119"/>
        <end position="140"/>
    </location>
</feature>
<keyword evidence="4 5" id="KW-0472">Membrane</keyword>
<dbReference type="AlphaFoldDB" id="A0A5N6TH19"/>
<dbReference type="SUPFAM" id="SSF161084">
    <property type="entry name" value="MAPEG domain-like"/>
    <property type="match status" value="1"/>
</dbReference>
<evidence type="ECO:0000313" key="6">
    <source>
        <dbReference type="EMBL" id="KAE8145678.1"/>
    </source>
</evidence>
<comment type="subcellular location">
    <subcellularLocation>
        <location evidence="1">Membrane</location>
    </subcellularLocation>
</comment>
<sequence>MASQELSGLLAPIVTLVVWTFVIEVWMYKTRIAAFSKMEIKNTITKSELDARTPPSVRWKADNFNHLMEQPTQFYAIALVLALAGSDGPVDRFLAWSYVAIRIVHSLVHCTTNVIMRRFSIFVLSSVILAVMTGRAAILVF</sequence>
<keyword evidence="3 5" id="KW-1133">Transmembrane helix</keyword>
<name>A0A5N6TH19_ASPAV</name>
<proteinExistence type="predicted"/>
<evidence type="ECO:0000256" key="1">
    <source>
        <dbReference type="ARBA" id="ARBA00004370"/>
    </source>
</evidence>
<reference evidence="6 7" key="1">
    <citation type="submission" date="2019-04" db="EMBL/GenBank/DDBJ databases">
        <title>Friends and foes A comparative genomics study of 23 Aspergillus species from section Flavi.</title>
        <authorList>
            <consortium name="DOE Joint Genome Institute"/>
            <person name="Kjaerbolling I."/>
            <person name="Vesth T."/>
            <person name="Frisvad J.C."/>
            <person name="Nybo J.L."/>
            <person name="Theobald S."/>
            <person name="Kildgaard S."/>
            <person name="Isbrandt T."/>
            <person name="Kuo A."/>
            <person name="Sato A."/>
            <person name="Lyhne E.K."/>
            <person name="Kogle M.E."/>
            <person name="Wiebenga A."/>
            <person name="Kun R.S."/>
            <person name="Lubbers R.J."/>
            <person name="Makela M.R."/>
            <person name="Barry K."/>
            <person name="Chovatia M."/>
            <person name="Clum A."/>
            <person name="Daum C."/>
            <person name="Haridas S."/>
            <person name="He G."/>
            <person name="LaButti K."/>
            <person name="Lipzen A."/>
            <person name="Mondo S."/>
            <person name="Riley R."/>
            <person name="Salamov A."/>
            <person name="Simmons B.A."/>
            <person name="Magnuson J.K."/>
            <person name="Henrissat B."/>
            <person name="Mortensen U.H."/>
            <person name="Larsen T.O."/>
            <person name="Devries R.P."/>
            <person name="Grigoriev I.V."/>
            <person name="Machida M."/>
            <person name="Baker S.E."/>
            <person name="Andersen M.R."/>
        </authorList>
    </citation>
    <scope>NUCLEOTIDE SEQUENCE [LARGE SCALE GENOMIC DNA]</scope>
    <source>
        <strain evidence="6 7">IBT 18842</strain>
    </source>
</reference>
<dbReference type="InterPro" id="IPR001129">
    <property type="entry name" value="Membr-assoc_MAPEG"/>
</dbReference>
<evidence type="ECO:0000256" key="3">
    <source>
        <dbReference type="ARBA" id="ARBA00022989"/>
    </source>
</evidence>
<dbReference type="Gene3D" id="1.20.120.550">
    <property type="entry name" value="Membrane associated eicosanoid/glutathione metabolism-like domain"/>
    <property type="match status" value="1"/>
</dbReference>
<protein>
    <submittedName>
        <fullName evidence="6">Membrane-associated, eicosanoid/glutathione metabolism protein</fullName>
    </submittedName>
</protein>
<dbReference type="OrthoDB" id="4456959at2759"/>
<dbReference type="InterPro" id="IPR023352">
    <property type="entry name" value="MAPEG-like_dom_sf"/>
</dbReference>
<dbReference type="GO" id="GO:0016020">
    <property type="term" value="C:membrane"/>
    <property type="evidence" value="ECO:0007669"/>
    <property type="project" value="UniProtKB-SubCell"/>
</dbReference>
<evidence type="ECO:0000256" key="4">
    <source>
        <dbReference type="ARBA" id="ARBA00023136"/>
    </source>
</evidence>
<organism evidence="6 7">
    <name type="scientific">Aspergillus avenaceus</name>
    <dbReference type="NCBI Taxonomy" id="36643"/>
    <lineage>
        <taxon>Eukaryota</taxon>
        <taxon>Fungi</taxon>
        <taxon>Dikarya</taxon>
        <taxon>Ascomycota</taxon>
        <taxon>Pezizomycotina</taxon>
        <taxon>Eurotiomycetes</taxon>
        <taxon>Eurotiomycetidae</taxon>
        <taxon>Eurotiales</taxon>
        <taxon>Aspergillaceae</taxon>
        <taxon>Aspergillus</taxon>
        <taxon>Aspergillus subgen. Circumdati</taxon>
    </lineage>
</organism>
<gene>
    <name evidence="6" type="ORF">BDV25DRAFT_133580</name>
</gene>
<dbReference type="EMBL" id="ML742322">
    <property type="protein sequence ID" value="KAE8145678.1"/>
    <property type="molecule type" value="Genomic_DNA"/>
</dbReference>
<dbReference type="Proteomes" id="UP000325780">
    <property type="component" value="Unassembled WGS sequence"/>
</dbReference>